<comment type="catalytic activity">
    <reaction evidence="1">
        <text>ATP + protein L-histidine = ADP + protein N-phospho-L-histidine.</text>
        <dbReference type="EC" id="2.7.13.3"/>
    </reaction>
</comment>
<keyword evidence="6" id="KW-0812">Transmembrane</keyword>
<dbReference type="GO" id="GO:0000155">
    <property type="term" value="F:phosphorelay sensor kinase activity"/>
    <property type="evidence" value="ECO:0007669"/>
    <property type="project" value="InterPro"/>
</dbReference>
<dbReference type="SMART" id="SM00388">
    <property type="entry name" value="HisKA"/>
    <property type="match status" value="1"/>
</dbReference>
<dbReference type="SMART" id="SM00387">
    <property type="entry name" value="HATPase_c"/>
    <property type="match status" value="1"/>
</dbReference>
<proteinExistence type="predicted"/>
<dbReference type="InterPro" id="IPR005467">
    <property type="entry name" value="His_kinase_dom"/>
</dbReference>
<dbReference type="InterPro" id="IPR036890">
    <property type="entry name" value="HATPase_C_sf"/>
</dbReference>
<keyword evidence="6" id="KW-1133">Transmembrane helix</keyword>
<dbReference type="EC" id="2.7.13.3" evidence="2"/>
<dbReference type="NCBIfam" id="TIGR00229">
    <property type="entry name" value="sensory_box"/>
    <property type="match status" value="1"/>
</dbReference>
<dbReference type="InParanoid" id="A0A4R2PNP3"/>
<keyword evidence="6" id="KW-0472">Membrane</keyword>
<keyword evidence="4" id="KW-0418">Kinase</keyword>
<evidence type="ECO:0000256" key="5">
    <source>
        <dbReference type="ARBA" id="ARBA00023012"/>
    </source>
</evidence>
<dbReference type="Pfam" id="PF02518">
    <property type="entry name" value="HATPase_c"/>
    <property type="match status" value="1"/>
</dbReference>
<dbReference type="InterPro" id="IPR050736">
    <property type="entry name" value="Sensor_HK_Regulatory"/>
</dbReference>
<evidence type="ECO:0000256" key="2">
    <source>
        <dbReference type="ARBA" id="ARBA00012438"/>
    </source>
</evidence>
<reference evidence="8 9" key="1">
    <citation type="submission" date="2019-03" db="EMBL/GenBank/DDBJ databases">
        <title>Genomic Encyclopedia of Type Strains, Phase IV (KMG-IV): sequencing the most valuable type-strain genomes for metagenomic binning, comparative biology and taxonomic classification.</title>
        <authorList>
            <person name="Goeker M."/>
        </authorList>
    </citation>
    <scope>NUCLEOTIDE SEQUENCE [LARGE SCALE GENOMIC DNA]</scope>
    <source>
        <strain evidence="8 9">DSM 2132</strain>
    </source>
</reference>
<dbReference type="PROSITE" id="PS50109">
    <property type="entry name" value="HIS_KIN"/>
    <property type="match status" value="1"/>
</dbReference>
<dbReference type="InterPro" id="IPR036097">
    <property type="entry name" value="HisK_dim/P_sf"/>
</dbReference>
<dbReference type="SUPFAM" id="SSF47384">
    <property type="entry name" value="Homodimeric domain of signal transducing histidine kinase"/>
    <property type="match status" value="1"/>
</dbReference>
<dbReference type="InterPro" id="IPR035965">
    <property type="entry name" value="PAS-like_dom_sf"/>
</dbReference>
<sequence>MVAIGAIPWGASGHAPLSVLLVSVGCVAVIAALVSIRRRRVARRRKAMDAVKLDMVLTALDANRAAFVIADSWGRLIDTGGDLTRLLGRTEPLSEVDAIGAALVAEARPAFAEHLTALVDRGKPFWRRYAMADGERSLDVRGRRLAGTPNTGPFLALWLRDVTDEALWEQENRDLVDRLQQERDRLRALMDTAECPMWMRDRDLRLTFVNQAYADAVNADDADQVIARQVELVSDSARSPGTRDAAARARDLATRVVETHALVVHGERRHFEMQQVPMTGQDEAAIAGAAIDVTARAAVEADLARHLRSQSETLDNLSTPVALFGPDRHLAFCNSGFAQQTGLDAAFLEAKPDHEQVLEAMRVRRRVPEQADFAAWKLERLDHYKTLCEPLEEIWHLPDETTLRVVTQPHPSGGLLWVMEDITDRLALQRSYNTQLAVQRETFNNLSEGIMVLGSDGRVKLHNPAFDKLWALDTVYMDTQPHVSDLLDTLRGLLDTDEAEWLEERDIWLSRLLSREFQTGRMVRADQRVVDWAFVPLPDGRLLCSNVDVTDTVEIQRALRERNEALETADRLKSEFVANISYELRTPLNSIIGFTELLQEQVFGPLNTRQGEYLKYIGDSADRLRLLIDDILDLAVIEAGGLELSVRRFPVGELLDNMTDLATEQSRKTDKRFRLDYDRDGIGHMDADRRRLLQCLYNMVTNALAFTEPGGTVVLSARREPADDAPDGREAVVFAVHDFSPALSDQDLEKMIAGMMTSVSVAGEGKASGLGLSLVRNLVDMHHGTLFVERTADNRTALVCRLPATLDLDQLAVASPLATAVADRAGQSVGGAAKP</sequence>
<dbReference type="PANTHER" id="PTHR43711">
    <property type="entry name" value="TWO-COMPONENT HISTIDINE KINASE"/>
    <property type="match status" value="1"/>
</dbReference>
<dbReference type="CDD" id="cd00082">
    <property type="entry name" value="HisKA"/>
    <property type="match status" value="1"/>
</dbReference>
<dbReference type="Gene3D" id="3.30.450.20">
    <property type="entry name" value="PAS domain"/>
    <property type="match status" value="2"/>
</dbReference>
<accession>A0A4R2PNP3</accession>
<name>A0A4R2PNP3_RHOSA</name>
<dbReference type="Pfam" id="PF00989">
    <property type="entry name" value="PAS"/>
    <property type="match status" value="1"/>
</dbReference>
<organism evidence="8 9">
    <name type="scientific">Rhodothalassium salexigens DSM 2132</name>
    <dbReference type="NCBI Taxonomy" id="1188247"/>
    <lineage>
        <taxon>Bacteria</taxon>
        <taxon>Pseudomonadati</taxon>
        <taxon>Pseudomonadota</taxon>
        <taxon>Alphaproteobacteria</taxon>
        <taxon>Rhodothalassiales</taxon>
        <taxon>Rhodothalassiaceae</taxon>
        <taxon>Rhodothalassium</taxon>
    </lineage>
</organism>
<protein>
    <recommendedName>
        <fullName evidence="2">histidine kinase</fullName>
        <ecNumber evidence="2">2.7.13.3</ecNumber>
    </recommendedName>
</protein>
<dbReference type="PANTHER" id="PTHR43711:SF31">
    <property type="entry name" value="HISTIDINE KINASE"/>
    <property type="match status" value="1"/>
</dbReference>
<dbReference type="SUPFAM" id="SSF55874">
    <property type="entry name" value="ATPase domain of HSP90 chaperone/DNA topoisomerase II/histidine kinase"/>
    <property type="match status" value="1"/>
</dbReference>
<dbReference type="EMBL" id="SLXO01000003">
    <property type="protein sequence ID" value="TCP36388.1"/>
    <property type="molecule type" value="Genomic_DNA"/>
</dbReference>
<evidence type="ECO:0000313" key="8">
    <source>
        <dbReference type="EMBL" id="TCP36388.1"/>
    </source>
</evidence>
<dbReference type="Pfam" id="PF00512">
    <property type="entry name" value="HisKA"/>
    <property type="match status" value="1"/>
</dbReference>
<feature type="transmembrane region" description="Helical" evidence="6">
    <location>
        <begin position="17"/>
        <end position="36"/>
    </location>
</feature>
<gene>
    <name evidence="8" type="ORF">EV659_103279</name>
</gene>
<evidence type="ECO:0000256" key="4">
    <source>
        <dbReference type="ARBA" id="ARBA00022777"/>
    </source>
</evidence>
<keyword evidence="3" id="KW-0808">Transferase</keyword>
<evidence type="ECO:0000256" key="1">
    <source>
        <dbReference type="ARBA" id="ARBA00000085"/>
    </source>
</evidence>
<dbReference type="AlphaFoldDB" id="A0A4R2PNP3"/>
<feature type="domain" description="Histidine kinase" evidence="7">
    <location>
        <begin position="579"/>
        <end position="806"/>
    </location>
</feature>
<evidence type="ECO:0000313" key="9">
    <source>
        <dbReference type="Proteomes" id="UP000295399"/>
    </source>
</evidence>
<keyword evidence="5" id="KW-0902">Two-component regulatory system</keyword>
<dbReference type="SMART" id="SM00091">
    <property type="entry name" value="PAS"/>
    <property type="match status" value="3"/>
</dbReference>
<dbReference type="OrthoDB" id="9797304at2"/>
<evidence type="ECO:0000256" key="3">
    <source>
        <dbReference type="ARBA" id="ARBA00022679"/>
    </source>
</evidence>
<comment type="caution">
    <text evidence="8">The sequence shown here is derived from an EMBL/GenBank/DDBJ whole genome shotgun (WGS) entry which is preliminary data.</text>
</comment>
<keyword evidence="9" id="KW-1185">Reference proteome</keyword>
<dbReference type="InterPro" id="IPR003594">
    <property type="entry name" value="HATPase_dom"/>
</dbReference>
<dbReference type="GO" id="GO:0006355">
    <property type="term" value="P:regulation of DNA-templated transcription"/>
    <property type="evidence" value="ECO:0007669"/>
    <property type="project" value="InterPro"/>
</dbReference>
<dbReference type="Proteomes" id="UP000295399">
    <property type="component" value="Unassembled WGS sequence"/>
</dbReference>
<dbReference type="Pfam" id="PF12860">
    <property type="entry name" value="PAS_7"/>
    <property type="match status" value="2"/>
</dbReference>
<dbReference type="Gene3D" id="3.30.565.10">
    <property type="entry name" value="Histidine kinase-like ATPase, C-terminal domain"/>
    <property type="match status" value="1"/>
</dbReference>
<dbReference type="InterPro" id="IPR013767">
    <property type="entry name" value="PAS_fold"/>
</dbReference>
<dbReference type="InterPro" id="IPR000014">
    <property type="entry name" value="PAS"/>
</dbReference>
<dbReference type="RefSeq" id="WP_132707929.1">
    <property type="nucleotide sequence ID" value="NZ_JACIGF010000003.1"/>
</dbReference>
<dbReference type="SUPFAM" id="SSF55785">
    <property type="entry name" value="PYP-like sensor domain (PAS domain)"/>
    <property type="match status" value="3"/>
</dbReference>
<evidence type="ECO:0000256" key="6">
    <source>
        <dbReference type="SAM" id="Phobius"/>
    </source>
</evidence>
<evidence type="ECO:0000259" key="7">
    <source>
        <dbReference type="PROSITE" id="PS50109"/>
    </source>
</evidence>
<dbReference type="Gene3D" id="1.10.287.130">
    <property type="match status" value="1"/>
</dbReference>
<dbReference type="InterPro" id="IPR003661">
    <property type="entry name" value="HisK_dim/P_dom"/>
</dbReference>